<keyword evidence="6" id="KW-1185">Reference proteome</keyword>
<evidence type="ECO:0000256" key="4">
    <source>
        <dbReference type="RuleBase" id="RU363090"/>
    </source>
</evidence>
<dbReference type="PANTHER" id="PTHR12400:SF55">
    <property type="entry name" value="INOSITOL-TRISPHOSPHATE 3-KINASE A"/>
    <property type="match status" value="1"/>
</dbReference>
<evidence type="ECO:0000256" key="1">
    <source>
        <dbReference type="ARBA" id="ARBA00007374"/>
    </source>
</evidence>
<dbReference type="GO" id="GO:0046854">
    <property type="term" value="P:phosphatidylinositol phosphate biosynthetic process"/>
    <property type="evidence" value="ECO:0007669"/>
    <property type="project" value="TreeGrafter"/>
</dbReference>
<dbReference type="GO" id="GO:0032958">
    <property type="term" value="P:inositol phosphate biosynthetic process"/>
    <property type="evidence" value="ECO:0007669"/>
    <property type="project" value="InterPro"/>
</dbReference>
<dbReference type="AlphaFoldDB" id="A0A6A1Q875"/>
<dbReference type="EMBL" id="SGJD01001013">
    <property type="protein sequence ID" value="KAB0402341.1"/>
    <property type="molecule type" value="Genomic_DNA"/>
</dbReference>
<comment type="caution">
    <text evidence="5">The sequence shown here is derived from an EMBL/GenBank/DDBJ whole genome shotgun (WGS) entry which is preliminary data.</text>
</comment>
<sequence>MGGATPCSRGKRAYADANLQTGTVSLSEKPLAEDPDHGSFKAAGTSGLILKRSSEPERYCLARLMADALRGCVPAFHGVVERDGESYLQLQDLLDGFDGPCKADGSCSTDFKTTRSREQVIRVFEEFVQGDAEVLRRYLNRLQQIRDTLEVSEFFRRHEVRGVGSGTVSVVCEGIGLEGFSGLEL</sequence>
<dbReference type="GO" id="GO:0000828">
    <property type="term" value="F:inositol hexakisphosphate kinase activity"/>
    <property type="evidence" value="ECO:0007669"/>
    <property type="project" value="TreeGrafter"/>
</dbReference>
<keyword evidence="2 4" id="KW-0808">Transferase</keyword>
<evidence type="ECO:0000313" key="6">
    <source>
        <dbReference type="Proteomes" id="UP000437017"/>
    </source>
</evidence>
<reference evidence="5 6" key="1">
    <citation type="journal article" date="2019" name="PLoS ONE">
        <title>Genomic analyses reveal an absence of contemporary introgressive admixture between fin whales and blue whales, despite known hybrids.</title>
        <authorList>
            <person name="Westbury M.V."/>
            <person name="Petersen B."/>
            <person name="Lorenzen E.D."/>
        </authorList>
    </citation>
    <scope>NUCLEOTIDE SEQUENCE [LARGE SCALE GENOMIC DNA]</scope>
    <source>
        <strain evidence="5">FinWhale-01</strain>
    </source>
</reference>
<dbReference type="InterPro" id="IPR005522">
    <property type="entry name" value="IPK"/>
</dbReference>
<evidence type="ECO:0000256" key="3">
    <source>
        <dbReference type="ARBA" id="ARBA00022777"/>
    </source>
</evidence>
<keyword evidence="3 4" id="KW-0418">Kinase</keyword>
<dbReference type="InterPro" id="IPR038286">
    <property type="entry name" value="IPK_sf"/>
</dbReference>
<dbReference type="GO" id="GO:0005634">
    <property type="term" value="C:nucleus"/>
    <property type="evidence" value="ECO:0007669"/>
    <property type="project" value="TreeGrafter"/>
</dbReference>
<dbReference type="PANTHER" id="PTHR12400">
    <property type="entry name" value="INOSITOL POLYPHOSPHATE KINASE"/>
    <property type="match status" value="1"/>
</dbReference>
<organism evidence="5 6">
    <name type="scientific">Balaenoptera physalus</name>
    <name type="common">Fin whale</name>
    <name type="synonym">Balaena physalus</name>
    <dbReference type="NCBI Taxonomy" id="9770"/>
    <lineage>
        <taxon>Eukaryota</taxon>
        <taxon>Metazoa</taxon>
        <taxon>Chordata</taxon>
        <taxon>Craniata</taxon>
        <taxon>Vertebrata</taxon>
        <taxon>Euteleostomi</taxon>
        <taxon>Mammalia</taxon>
        <taxon>Eutheria</taxon>
        <taxon>Laurasiatheria</taxon>
        <taxon>Artiodactyla</taxon>
        <taxon>Whippomorpha</taxon>
        <taxon>Cetacea</taxon>
        <taxon>Mysticeti</taxon>
        <taxon>Balaenopteridae</taxon>
        <taxon>Balaenoptera</taxon>
    </lineage>
</organism>
<dbReference type="EC" id="2.7.-.-" evidence="4"/>
<name>A0A6A1Q875_BALPH</name>
<protein>
    <recommendedName>
        <fullName evidence="4">Kinase</fullName>
        <ecNumber evidence="4">2.7.-.-</ecNumber>
    </recommendedName>
</protein>
<dbReference type="Proteomes" id="UP000437017">
    <property type="component" value="Unassembled WGS sequence"/>
</dbReference>
<proteinExistence type="inferred from homology"/>
<gene>
    <name evidence="5" type="ORF">E2I00_007000</name>
</gene>
<dbReference type="SUPFAM" id="SSF56104">
    <property type="entry name" value="SAICAR synthase-like"/>
    <property type="match status" value="1"/>
</dbReference>
<comment type="similarity">
    <text evidence="1 4">Belongs to the inositol phosphokinase (IPK) family.</text>
</comment>
<evidence type="ECO:0000313" key="5">
    <source>
        <dbReference type="EMBL" id="KAB0402341.1"/>
    </source>
</evidence>
<dbReference type="GO" id="GO:0005737">
    <property type="term" value="C:cytoplasm"/>
    <property type="evidence" value="ECO:0007669"/>
    <property type="project" value="TreeGrafter"/>
</dbReference>
<evidence type="ECO:0000256" key="2">
    <source>
        <dbReference type="ARBA" id="ARBA00022679"/>
    </source>
</evidence>
<dbReference type="Gene3D" id="3.30.470.160">
    <property type="entry name" value="Inositol polyphosphate kinase"/>
    <property type="match status" value="2"/>
</dbReference>
<accession>A0A6A1Q875</accession>